<keyword evidence="8" id="KW-1185">Reference proteome</keyword>
<keyword evidence="4" id="KW-0804">Transcription</keyword>
<dbReference type="Pfam" id="PF00440">
    <property type="entry name" value="TetR_N"/>
    <property type="match status" value="1"/>
</dbReference>
<evidence type="ECO:0000256" key="1">
    <source>
        <dbReference type="ARBA" id="ARBA00022491"/>
    </source>
</evidence>
<dbReference type="Proteomes" id="UP000182598">
    <property type="component" value="Unassembled WGS sequence"/>
</dbReference>
<protein>
    <submittedName>
        <fullName evidence="7">Transcriptional regulator, TetR family</fullName>
    </submittedName>
</protein>
<evidence type="ECO:0000256" key="3">
    <source>
        <dbReference type="ARBA" id="ARBA00023125"/>
    </source>
</evidence>
<dbReference type="GO" id="GO:0000976">
    <property type="term" value="F:transcription cis-regulatory region binding"/>
    <property type="evidence" value="ECO:0007669"/>
    <property type="project" value="TreeGrafter"/>
</dbReference>
<feature type="domain" description="HTH tetR-type" evidence="6">
    <location>
        <begin position="10"/>
        <end position="70"/>
    </location>
</feature>
<dbReference type="OrthoDB" id="5816932at2"/>
<dbReference type="Pfam" id="PF08361">
    <property type="entry name" value="TetR_C_2"/>
    <property type="match status" value="1"/>
</dbReference>
<sequence>MVRRTKEDALTTRQELLDAAERLFSEKGVSNTSMNQVSEAAGVTRGAIYHHFENKLDLIDALMERVRLPVDDMRDELAQTYHGDPISLLRARCLHIIGQVQDDPHTQALVNILLHKCEYVDDALPIHLRHLSGRNACITECVALADKAKQQGLIDEKYDSKSCVVALFSLVDGLMYNWLLDRDYFDLSATALQAIDTYLAGLKPRGA</sequence>
<evidence type="ECO:0000313" key="8">
    <source>
        <dbReference type="Proteomes" id="UP000182598"/>
    </source>
</evidence>
<name>A0A0K6H4Z9_9GAMM</name>
<dbReference type="PROSITE" id="PS01081">
    <property type="entry name" value="HTH_TETR_1"/>
    <property type="match status" value="1"/>
</dbReference>
<dbReference type="PANTHER" id="PTHR30055">
    <property type="entry name" value="HTH-TYPE TRANSCRIPTIONAL REGULATOR RUTR"/>
    <property type="match status" value="1"/>
</dbReference>
<dbReference type="Gene3D" id="1.10.357.10">
    <property type="entry name" value="Tetracycline Repressor, domain 2"/>
    <property type="match status" value="1"/>
</dbReference>
<dbReference type="InterPro" id="IPR023772">
    <property type="entry name" value="DNA-bd_HTH_TetR-type_CS"/>
</dbReference>
<keyword evidence="1" id="KW-0678">Repressor</keyword>
<dbReference type="InterPro" id="IPR050109">
    <property type="entry name" value="HTH-type_TetR-like_transc_reg"/>
</dbReference>
<dbReference type="InterPro" id="IPR001647">
    <property type="entry name" value="HTH_TetR"/>
</dbReference>
<dbReference type="SUPFAM" id="SSF46689">
    <property type="entry name" value="Homeodomain-like"/>
    <property type="match status" value="1"/>
</dbReference>
<dbReference type="SUPFAM" id="SSF48498">
    <property type="entry name" value="Tetracyclin repressor-like, C-terminal domain"/>
    <property type="match status" value="1"/>
</dbReference>
<reference evidence="8" key="1">
    <citation type="submission" date="2015-08" db="EMBL/GenBank/DDBJ databases">
        <authorList>
            <person name="Varghese N."/>
        </authorList>
    </citation>
    <scope>NUCLEOTIDE SEQUENCE [LARGE SCALE GENOMIC DNA]</scope>
    <source>
        <strain evidence="8">DSM 27808</strain>
    </source>
</reference>
<dbReference type="PRINTS" id="PR00455">
    <property type="entry name" value="HTHTETR"/>
</dbReference>
<dbReference type="InterPro" id="IPR009057">
    <property type="entry name" value="Homeodomain-like_sf"/>
</dbReference>
<dbReference type="PANTHER" id="PTHR30055:SF240">
    <property type="entry name" value="HTH-TYPE TRANSCRIPTIONAL REGULATOR ACRR"/>
    <property type="match status" value="1"/>
</dbReference>
<evidence type="ECO:0000256" key="2">
    <source>
        <dbReference type="ARBA" id="ARBA00023015"/>
    </source>
</evidence>
<accession>A0A0K6H4Z9</accession>
<gene>
    <name evidence="7" type="ORF">Ga0061064_1376</name>
</gene>
<dbReference type="GO" id="GO:0003700">
    <property type="term" value="F:DNA-binding transcription factor activity"/>
    <property type="evidence" value="ECO:0007669"/>
    <property type="project" value="TreeGrafter"/>
</dbReference>
<dbReference type="InterPro" id="IPR036271">
    <property type="entry name" value="Tet_transcr_reg_TetR-rel_C_sf"/>
</dbReference>
<proteinExistence type="predicted"/>
<dbReference type="EMBL" id="CYHB01000003">
    <property type="protein sequence ID" value="CUA85981.1"/>
    <property type="molecule type" value="Genomic_DNA"/>
</dbReference>
<keyword evidence="3 5" id="KW-0238">DNA-binding</keyword>
<evidence type="ECO:0000259" key="6">
    <source>
        <dbReference type="PROSITE" id="PS50977"/>
    </source>
</evidence>
<evidence type="ECO:0000256" key="4">
    <source>
        <dbReference type="ARBA" id="ARBA00023163"/>
    </source>
</evidence>
<dbReference type="InterPro" id="IPR013572">
    <property type="entry name" value="Tscrpt_reg_MAATS_C"/>
</dbReference>
<evidence type="ECO:0000256" key="5">
    <source>
        <dbReference type="PROSITE-ProRule" id="PRU00335"/>
    </source>
</evidence>
<dbReference type="AlphaFoldDB" id="A0A0K6H4Z9"/>
<keyword evidence="2" id="KW-0805">Transcription regulation</keyword>
<feature type="DNA-binding region" description="H-T-H motif" evidence="5">
    <location>
        <begin position="33"/>
        <end position="52"/>
    </location>
</feature>
<organism evidence="7 8">
    <name type="scientific">Pseudidiomarina woesei</name>
    <dbReference type="NCBI Taxonomy" id="1381080"/>
    <lineage>
        <taxon>Bacteria</taxon>
        <taxon>Pseudomonadati</taxon>
        <taxon>Pseudomonadota</taxon>
        <taxon>Gammaproteobacteria</taxon>
        <taxon>Alteromonadales</taxon>
        <taxon>Idiomarinaceae</taxon>
        <taxon>Pseudidiomarina</taxon>
    </lineage>
</organism>
<dbReference type="RefSeq" id="WP_055439036.1">
    <property type="nucleotide sequence ID" value="NZ_CYHB01000003.1"/>
</dbReference>
<evidence type="ECO:0000313" key="7">
    <source>
        <dbReference type="EMBL" id="CUA85981.1"/>
    </source>
</evidence>
<dbReference type="PROSITE" id="PS50977">
    <property type="entry name" value="HTH_TETR_2"/>
    <property type="match status" value="1"/>
</dbReference>